<feature type="domain" description="J" evidence="1">
    <location>
        <begin position="67"/>
        <end position="120"/>
    </location>
</feature>
<dbReference type="SMART" id="SM00271">
    <property type="entry name" value="DnaJ"/>
    <property type="match status" value="1"/>
</dbReference>
<dbReference type="Proteomes" id="UP000186309">
    <property type="component" value="Chromosome"/>
</dbReference>
<dbReference type="RefSeq" id="WP_076345293.1">
    <property type="nucleotide sequence ID" value="NZ_CP019082.1"/>
</dbReference>
<name>A0A1U7CNR2_9BACT</name>
<evidence type="ECO:0000313" key="3">
    <source>
        <dbReference type="Proteomes" id="UP000186309"/>
    </source>
</evidence>
<dbReference type="Gene3D" id="1.10.287.110">
    <property type="entry name" value="DnaJ domain"/>
    <property type="match status" value="1"/>
</dbReference>
<dbReference type="CDD" id="cd06257">
    <property type="entry name" value="DnaJ"/>
    <property type="match status" value="1"/>
</dbReference>
<dbReference type="SUPFAM" id="SSF46565">
    <property type="entry name" value="Chaperone J-domain"/>
    <property type="match status" value="1"/>
</dbReference>
<dbReference type="KEGG" id="pbor:BSF38_02036"/>
<proteinExistence type="predicted"/>
<keyword evidence="3" id="KW-1185">Reference proteome</keyword>
<dbReference type="InterPro" id="IPR036869">
    <property type="entry name" value="J_dom_sf"/>
</dbReference>
<reference evidence="3" key="1">
    <citation type="submission" date="2016-12" db="EMBL/GenBank/DDBJ databases">
        <title>Comparative genomics of four Isosphaeraceae planctomycetes: a common pool of plasmids and glycoside hydrolase genes.</title>
        <authorList>
            <person name="Ivanova A."/>
        </authorList>
    </citation>
    <scope>NUCLEOTIDE SEQUENCE [LARGE SCALE GENOMIC DNA]</scope>
    <source>
        <strain evidence="3">PX4</strain>
    </source>
</reference>
<organism evidence="2 3">
    <name type="scientific">Paludisphaera borealis</name>
    <dbReference type="NCBI Taxonomy" id="1387353"/>
    <lineage>
        <taxon>Bacteria</taxon>
        <taxon>Pseudomonadati</taxon>
        <taxon>Planctomycetota</taxon>
        <taxon>Planctomycetia</taxon>
        <taxon>Isosphaerales</taxon>
        <taxon>Isosphaeraceae</taxon>
        <taxon>Paludisphaera</taxon>
    </lineage>
</organism>
<dbReference type="PROSITE" id="PS50076">
    <property type="entry name" value="DNAJ_2"/>
    <property type="match status" value="1"/>
</dbReference>
<dbReference type="STRING" id="1387353.BSF38_02036"/>
<protein>
    <recommendedName>
        <fullName evidence="1">J domain-containing protein</fullName>
    </recommendedName>
</protein>
<dbReference type="Pfam" id="PF00226">
    <property type="entry name" value="DnaJ"/>
    <property type="match status" value="1"/>
</dbReference>
<dbReference type="InterPro" id="IPR001623">
    <property type="entry name" value="DnaJ_domain"/>
</dbReference>
<dbReference type="EMBL" id="CP019082">
    <property type="protein sequence ID" value="APW60561.1"/>
    <property type="molecule type" value="Genomic_DNA"/>
</dbReference>
<sequence length="121" mass="13963">MFLRFRKMRGKTYWQVIESYRDGKRLRHRTVFRLGAYETREAAQLAWDEAVAKQEESRSGAEGDREACLAALGLTFPTTLEQVRAAYRRKAVEIHPDRGGTHEAMVELNQAYQAAREMVEA</sequence>
<evidence type="ECO:0000313" key="2">
    <source>
        <dbReference type="EMBL" id="APW60561.1"/>
    </source>
</evidence>
<dbReference type="OrthoDB" id="273207at2"/>
<gene>
    <name evidence="2" type="ORF">BSF38_02036</name>
</gene>
<accession>A0A1U7CNR2</accession>
<evidence type="ECO:0000259" key="1">
    <source>
        <dbReference type="PROSITE" id="PS50076"/>
    </source>
</evidence>
<dbReference type="AlphaFoldDB" id="A0A1U7CNR2"/>